<organism evidence="1">
    <name type="scientific">Hanusia phi</name>
    <dbReference type="NCBI Taxonomy" id="3032"/>
    <lineage>
        <taxon>Eukaryota</taxon>
        <taxon>Cryptophyceae</taxon>
        <taxon>Pyrenomonadales</taxon>
        <taxon>Geminigeraceae</taxon>
        <taxon>Hanusia</taxon>
    </lineage>
</organism>
<name>A0A7S0DXM9_9CRYP</name>
<proteinExistence type="predicted"/>
<protein>
    <submittedName>
        <fullName evidence="1">Uncharacterized protein</fullName>
    </submittedName>
</protein>
<evidence type="ECO:0000313" key="1">
    <source>
        <dbReference type="EMBL" id="CAD8465812.1"/>
    </source>
</evidence>
<dbReference type="AlphaFoldDB" id="A0A7S0DXM9"/>
<sequence length="101" mass="11763">MQDCRLALLFYAQHFLDHPLTDNPKHAKVVHVLRCLVSTDPPCDILHDPKKQSLFESMSENFLPILQHVQNSSQHVQLSLSYRHHLPYHYSCVPAVQRKHS</sequence>
<reference evidence="1" key="1">
    <citation type="submission" date="2021-01" db="EMBL/GenBank/DDBJ databases">
        <authorList>
            <person name="Corre E."/>
            <person name="Pelletier E."/>
            <person name="Niang G."/>
            <person name="Scheremetjew M."/>
            <person name="Finn R."/>
            <person name="Kale V."/>
            <person name="Holt S."/>
            <person name="Cochrane G."/>
            <person name="Meng A."/>
            <person name="Brown T."/>
            <person name="Cohen L."/>
        </authorList>
    </citation>
    <scope>NUCLEOTIDE SEQUENCE</scope>
    <source>
        <strain evidence="1">CCMP325</strain>
    </source>
</reference>
<accession>A0A7S0DXM9</accession>
<gene>
    <name evidence="1" type="ORF">HPHI1048_LOCUS403</name>
</gene>
<dbReference type="EMBL" id="HBEO01000551">
    <property type="protein sequence ID" value="CAD8465812.1"/>
    <property type="molecule type" value="Transcribed_RNA"/>
</dbReference>